<evidence type="ECO:0000313" key="3">
    <source>
        <dbReference type="EMBL" id="KAL0443213.1"/>
    </source>
</evidence>
<dbReference type="PROSITE" id="PS00018">
    <property type="entry name" value="EF_HAND_1"/>
    <property type="match status" value="1"/>
</dbReference>
<dbReference type="CDD" id="cd00051">
    <property type="entry name" value="EFh"/>
    <property type="match status" value="1"/>
</dbReference>
<accession>A0AAW2WNV6</accession>
<name>A0AAW2WNV6_9LAMI</name>
<dbReference type="Pfam" id="PF13202">
    <property type="entry name" value="EF-hand_5"/>
    <property type="match status" value="1"/>
</dbReference>
<reference evidence="3" key="1">
    <citation type="submission" date="2020-06" db="EMBL/GenBank/DDBJ databases">
        <authorList>
            <person name="Li T."/>
            <person name="Hu X."/>
            <person name="Zhang T."/>
            <person name="Song X."/>
            <person name="Zhang H."/>
            <person name="Dai N."/>
            <person name="Sheng W."/>
            <person name="Hou X."/>
            <person name="Wei L."/>
        </authorList>
    </citation>
    <scope>NUCLEOTIDE SEQUENCE</scope>
    <source>
        <strain evidence="3">KEN1</strain>
        <tissue evidence="3">Leaf</tissue>
    </source>
</reference>
<sequence>MGGVVGKNESPKAAVSETKLEARINEAIRRREVEGSTIKSFNSIILKFPKIDRSLRKCKATFEDFDEDGNGAIDREELKRCFHKVEINFTDERLMIYLRHEDPAAEHAKSRMGMLNLEATFETLVDAFVFLDKNKDGYNFYMIRTSSVQSNSNHAFNHQKPVASWNMLFLFTKITTYLFLFFSEEMDWDKNGMVNFKEFVFAFTRWVGIEEGDDDEGRVMSEQKFSSKSCLCSRRASSIFPPQSCDPGRHALFHVSNKYGV</sequence>
<comment type="caution">
    <text evidence="3">The sequence shown here is derived from an EMBL/GenBank/DDBJ whole genome shotgun (WGS) entry which is preliminary data.</text>
</comment>
<dbReference type="GO" id="GO:0005509">
    <property type="term" value="F:calcium ion binding"/>
    <property type="evidence" value="ECO:0007669"/>
    <property type="project" value="InterPro"/>
</dbReference>
<dbReference type="PROSITE" id="PS50222">
    <property type="entry name" value="EF_HAND_2"/>
    <property type="match status" value="1"/>
</dbReference>
<reference evidence="3" key="2">
    <citation type="journal article" date="2024" name="Plant">
        <title>Genomic evolution and insights into agronomic trait innovations of Sesamum species.</title>
        <authorList>
            <person name="Miao H."/>
            <person name="Wang L."/>
            <person name="Qu L."/>
            <person name="Liu H."/>
            <person name="Sun Y."/>
            <person name="Le M."/>
            <person name="Wang Q."/>
            <person name="Wei S."/>
            <person name="Zheng Y."/>
            <person name="Lin W."/>
            <person name="Duan Y."/>
            <person name="Cao H."/>
            <person name="Xiong S."/>
            <person name="Wang X."/>
            <person name="Wei L."/>
            <person name="Li C."/>
            <person name="Ma Q."/>
            <person name="Ju M."/>
            <person name="Zhao R."/>
            <person name="Li G."/>
            <person name="Mu C."/>
            <person name="Tian Q."/>
            <person name="Mei H."/>
            <person name="Zhang T."/>
            <person name="Gao T."/>
            <person name="Zhang H."/>
        </authorList>
    </citation>
    <scope>NUCLEOTIDE SEQUENCE</scope>
    <source>
        <strain evidence="3">KEN1</strain>
    </source>
</reference>
<evidence type="ECO:0000256" key="1">
    <source>
        <dbReference type="ARBA" id="ARBA00022837"/>
    </source>
</evidence>
<dbReference type="InterPro" id="IPR052591">
    <property type="entry name" value="CML21-like"/>
</dbReference>
<feature type="domain" description="EF-hand" evidence="2">
    <location>
        <begin position="53"/>
        <end position="88"/>
    </location>
</feature>
<evidence type="ECO:0000259" key="2">
    <source>
        <dbReference type="PROSITE" id="PS50222"/>
    </source>
</evidence>
<protein>
    <submittedName>
        <fullName evidence="3">Calcium-binding protein CML21</fullName>
    </submittedName>
</protein>
<dbReference type="AlphaFoldDB" id="A0AAW2WNV6"/>
<dbReference type="PANTHER" id="PTHR23064">
    <property type="entry name" value="TROPONIN"/>
    <property type="match status" value="1"/>
</dbReference>
<dbReference type="Gene3D" id="1.10.238.10">
    <property type="entry name" value="EF-hand"/>
    <property type="match status" value="1"/>
</dbReference>
<organism evidence="3">
    <name type="scientific">Sesamum latifolium</name>
    <dbReference type="NCBI Taxonomy" id="2727402"/>
    <lineage>
        <taxon>Eukaryota</taxon>
        <taxon>Viridiplantae</taxon>
        <taxon>Streptophyta</taxon>
        <taxon>Embryophyta</taxon>
        <taxon>Tracheophyta</taxon>
        <taxon>Spermatophyta</taxon>
        <taxon>Magnoliopsida</taxon>
        <taxon>eudicotyledons</taxon>
        <taxon>Gunneridae</taxon>
        <taxon>Pentapetalae</taxon>
        <taxon>asterids</taxon>
        <taxon>lamiids</taxon>
        <taxon>Lamiales</taxon>
        <taxon>Pedaliaceae</taxon>
        <taxon>Sesamum</taxon>
    </lineage>
</organism>
<dbReference type="InterPro" id="IPR011992">
    <property type="entry name" value="EF-hand-dom_pair"/>
</dbReference>
<dbReference type="InterPro" id="IPR002048">
    <property type="entry name" value="EF_hand_dom"/>
</dbReference>
<proteinExistence type="predicted"/>
<dbReference type="InterPro" id="IPR018247">
    <property type="entry name" value="EF_Hand_1_Ca_BS"/>
</dbReference>
<keyword evidence="1" id="KW-0106">Calcium</keyword>
<dbReference type="SUPFAM" id="SSF47473">
    <property type="entry name" value="EF-hand"/>
    <property type="match status" value="1"/>
</dbReference>
<dbReference type="EMBL" id="JACGWN010000007">
    <property type="protein sequence ID" value="KAL0443213.1"/>
    <property type="molecule type" value="Genomic_DNA"/>
</dbReference>
<gene>
    <name evidence="3" type="ORF">Slati_2044000</name>
</gene>
<dbReference type="SMART" id="SM00054">
    <property type="entry name" value="EFh"/>
    <property type="match status" value="2"/>
</dbReference>